<keyword evidence="11" id="KW-1015">Disulfide bond</keyword>
<evidence type="ECO:0000256" key="6">
    <source>
        <dbReference type="ARBA" id="ARBA00022723"/>
    </source>
</evidence>
<dbReference type="OMA" id="LAFYTHP"/>
<dbReference type="PANTHER" id="PTHR12253">
    <property type="entry name" value="RH14732P"/>
    <property type="match status" value="1"/>
</dbReference>
<comment type="subcellular location">
    <subcellularLocation>
        <location evidence="2">Secreted</location>
    </subcellularLocation>
</comment>
<reference evidence="14" key="2">
    <citation type="submission" date="2015-06" db="UniProtKB">
        <authorList>
            <consortium name="EnsemblMetazoa"/>
        </authorList>
    </citation>
    <scope>IDENTIFICATION</scope>
</reference>
<evidence type="ECO:0000256" key="7">
    <source>
        <dbReference type="ARBA" id="ARBA00022801"/>
    </source>
</evidence>
<comment type="cofactor">
    <cofactor evidence="1">
        <name>Ca(2+)</name>
        <dbReference type="ChEBI" id="CHEBI:29108"/>
    </cofactor>
</comment>
<dbReference type="SUPFAM" id="SSF48619">
    <property type="entry name" value="Phospholipase A2, PLA2"/>
    <property type="match status" value="1"/>
</dbReference>
<keyword evidence="10" id="KW-0443">Lipid metabolism</keyword>
<name>T1GPE2_MEGSC</name>
<dbReference type="FunFam" id="1.20.90.10:FF:000002">
    <property type="entry name" value="Phospholipase A2 group III"/>
    <property type="match status" value="1"/>
</dbReference>
<evidence type="ECO:0000256" key="5">
    <source>
        <dbReference type="ARBA" id="ARBA00022525"/>
    </source>
</evidence>
<evidence type="ECO:0000259" key="13">
    <source>
        <dbReference type="Pfam" id="PF05826"/>
    </source>
</evidence>
<dbReference type="InterPro" id="IPR033113">
    <property type="entry name" value="PLA2_histidine"/>
</dbReference>
<protein>
    <recommendedName>
        <fullName evidence="4">Phospholipase A2</fullName>
        <ecNumber evidence="3">3.1.1.4</ecNumber>
    </recommendedName>
    <alternativeName>
        <fullName evidence="12">Phosphatidylcholine 2-acylhydrolase</fullName>
    </alternativeName>
</protein>
<keyword evidence="5" id="KW-0964">Secreted</keyword>
<evidence type="ECO:0000256" key="4">
    <source>
        <dbReference type="ARBA" id="ARBA00021721"/>
    </source>
</evidence>
<keyword evidence="9" id="KW-0442">Lipid degradation</keyword>
<organism evidence="14 15">
    <name type="scientific">Megaselia scalaris</name>
    <name type="common">Humpbacked fly</name>
    <name type="synonym">Phora scalaris</name>
    <dbReference type="NCBI Taxonomy" id="36166"/>
    <lineage>
        <taxon>Eukaryota</taxon>
        <taxon>Metazoa</taxon>
        <taxon>Ecdysozoa</taxon>
        <taxon>Arthropoda</taxon>
        <taxon>Hexapoda</taxon>
        <taxon>Insecta</taxon>
        <taxon>Pterygota</taxon>
        <taxon>Neoptera</taxon>
        <taxon>Endopterygota</taxon>
        <taxon>Diptera</taxon>
        <taxon>Brachycera</taxon>
        <taxon>Muscomorpha</taxon>
        <taxon>Platypezoidea</taxon>
        <taxon>Phoridae</taxon>
        <taxon>Megaseliini</taxon>
        <taxon>Megaselia</taxon>
    </lineage>
</organism>
<dbReference type="PROSITE" id="PS00118">
    <property type="entry name" value="PA2_HIS"/>
    <property type="match status" value="1"/>
</dbReference>
<dbReference type="EnsemblMetazoa" id="MESCA005470-RA">
    <property type="protein sequence ID" value="MESCA005470-PA"/>
    <property type="gene ID" value="MESCA005470"/>
</dbReference>
<evidence type="ECO:0000256" key="11">
    <source>
        <dbReference type="ARBA" id="ARBA00023157"/>
    </source>
</evidence>
<dbReference type="Pfam" id="PF05826">
    <property type="entry name" value="Phospholip_A2_2"/>
    <property type="match status" value="1"/>
</dbReference>
<dbReference type="STRING" id="36166.T1GPE2"/>
<evidence type="ECO:0000256" key="10">
    <source>
        <dbReference type="ARBA" id="ARBA00023098"/>
    </source>
</evidence>
<reference evidence="15" key="1">
    <citation type="submission" date="2013-02" db="EMBL/GenBank/DDBJ databases">
        <authorList>
            <person name="Hughes D."/>
        </authorList>
    </citation>
    <scope>NUCLEOTIDE SEQUENCE</scope>
    <source>
        <strain>Durham</strain>
        <strain evidence="15">NC isolate 2 -- Noor lab</strain>
    </source>
</reference>
<evidence type="ECO:0000313" key="14">
    <source>
        <dbReference type="EnsemblMetazoa" id="MESCA005470-PA"/>
    </source>
</evidence>
<keyword evidence="6" id="KW-0479">Metal-binding</keyword>
<evidence type="ECO:0000256" key="9">
    <source>
        <dbReference type="ARBA" id="ARBA00022963"/>
    </source>
</evidence>
<dbReference type="InterPro" id="IPR036444">
    <property type="entry name" value="PLipase_A2_dom_sf"/>
</dbReference>
<dbReference type="GO" id="GO:0005576">
    <property type="term" value="C:extracellular region"/>
    <property type="evidence" value="ECO:0007669"/>
    <property type="project" value="UniProtKB-SubCell"/>
</dbReference>
<dbReference type="InterPro" id="IPR016090">
    <property type="entry name" value="PLA2-like_dom"/>
</dbReference>
<dbReference type="EC" id="3.1.1.4" evidence="3"/>
<dbReference type="AlphaFoldDB" id="T1GPE2"/>
<accession>T1GPE2</accession>
<sequence>MYSITLLSGTIWCGLGNAAPNDDALGIFRLTDNCCREHDNCPVSISANEEKFGLINTGFFARSHCDCDGRFYRCLKRARTIIAHKIGFTYFNLLRPQCFRKEHPIVTCLEGYKKSRDRCRVYLVEQSESKQWQWLTTNYSKRS</sequence>
<proteinExistence type="predicted"/>
<evidence type="ECO:0000313" key="15">
    <source>
        <dbReference type="Proteomes" id="UP000015102"/>
    </source>
</evidence>
<evidence type="ECO:0000256" key="12">
    <source>
        <dbReference type="ARBA" id="ARBA00029903"/>
    </source>
</evidence>
<evidence type="ECO:0000256" key="8">
    <source>
        <dbReference type="ARBA" id="ARBA00022837"/>
    </source>
</evidence>
<dbReference type="Gene3D" id="1.20.90.10">
    <property type="entry name" value="Phospholipase A2 domain"/>
    <property type="match status" value="1"/>
</dbReference>
<dbReference type="EMBL" id="CAQQ02198093">
    <property type="status" value="NOT_ANNOTATED_CDS"/>
    <property type="molecule type" value="Genomic_DNA"/>
</dbReference>
<dbReference type="HOGENOM" id="CLU_118255_0_0_1"/>
<keyword evidence="15" id="KW-1185">Reference proteome</keyword>
<dbReference type="GO" id="GO:0046872">
    <property type="term" value="F:metal ion binding"/>
    <property type="evidence" value="ECO:0007669"/>
    <property type="project" value="UniProtKB-KW"/>
</dbReference>
<dbReference type="GO" id="GO:0016042">
    <property type="term" value="P:lipid catabolic process"/>
    <property type="evidence" value="ECO:0007669"/>
    <property type="project" value="UniProtKB-KW"/>
</dbReference>
<evidence type="ECO:0000256" key="2">
    <source>
        <dbReference type="ARBA" id="ARBA00004613"/>
    </source>
</evidence>
<dbReference type="GO" id="GO:0050482">
    <property type="term" value="P:arachidonate secretion"/>
    <property type="evidence" value="ECO:0007669"/>
    <property type="project" value="InterPro"/>
</dbReference>
<dbReference type="Proteomes" id="UP000015102">
    <property type="component" value="Unassembled WGS sequence"/>
</dbReference>
<dbReference type="GO" id="GO:0004623">
    <property type="term" value="F:phospholipase A2 activity"/>
    <property type="evidence" value="ECO:0007669"/>
    <property type="project" value="UniProtKB-EC"/>
</dbReference>
<evidence type="ECO:0000256" key="1">
    <source>
        <dbReference type="ARBA" id="ARBA00001913"/>
    </source>
</evidence>
<evidence type="ECO:0000256" key="3">
    <source>
        <dbReference type="ARBA" id="ARBA00013278"/>
    </source>
</evidence>
<feature type="domain" description="Phospholipase A2-like central" evidence="13">
    <location>
        <begin position="7"/>
        <end position="101"/>
    </location>
</feature>
<keyword evidence="7" id="KW-0378">Hydrolase</keyword>
<keyword evidence="8" id="KW-0106">Calcium</keyword>
<dbReference type="GO" id="GO:0006644">
    <property type="term" value="P:phospholipid metabolic process"/>
    <property type="evidence" value="ECO:0007669"/>
    <property type="project" value="InterPro"/>
</dbReference>